<dbReference type="PANTHER" id="PTHR43022:SF1">
    <property type="entry name" value="PROTEIN SMF"/>
    <property type="match status" value="1"/>
</dbReference>
<evidence type="ECO:0000313" key="4">
    <source>
        <dbReference type="Proteomes" id="UP000241647"/>
    </source>
</evidence>
<protein>
    <submittedName>
        <fullName evidence="3">DNA-processing protein DprA</fullName>
    </submittedName>
</protein>
<dbReference type="PANTHER" id="PTHR43022">
    <property type="entry name" value="PROTEIN SMF"/>
    <property type="match status" value="1"/>
</dbReference>
<comment type="caution">
    <text evidence="3">The sequence shown here is derived from an EMBL/GenBank/DDBJ whole genome shotgun (WGS) entry which is preliminary data.</text>
</comment>
<dbReference type="Pfam" id="PF02481">
    <property type="entry name" value="DNA_processg_A"/>
    <property type="match status" value="1"/>
</dbReference>
<dbReference type="AlphaFoldDB" id="A0A2T2Z920"/>
<organism evidence="3 4">
    <name type="scientific">Nocardia nova</name>
    <dbReference type="NCBI Taxonomy" id="37330"/>
    <lineage>
        <taxon>Bacteria</taxon>
        <taxon>Bacillati</taxon>
        <taxon>Actinomycetota</taxon>
        <taxon>Actinomycetes</taxon>
        <taxon>Mycobacteriales</taxon>
        <taxon>Nocardiaceae</taxon>
        <taxon>Nocardia</taxon>
    </lineage>
</organism>
<name>A0A2T2Z920_9NOCA</name>
<dbReference type="GO" id="GO:0009294">
    <property type="term" value="P:DNA-mediated transformation"/>
    <property type="evidence" value="ECO:0007669"/>
    <property type="project" value="InterPro"/>
</dbReference>
<dbReference type="InterPro" id="IPR003488">
    <property type="entry name" value="DprA"/>
</dbReference>
<feature type="domain" description="Smf/DprA SLOG" evidence="2">
    <location>
        <begin position="77"/>
        <end position="253"/>
    </location>
</feature>
<evidence type="ECO:0000313" key="3">
    <source>
        <dbReference type="EMBL" id="PSR64255.1"/>
    </source>
</evidence>
<dbReference type="SUPFAM" id="SSF102405">
    <property type="entry name" value="MCP/YpsA-like"/>
    <property type="match status" value="1"/>
</dbReference>
<gene>
    <name evidence="3" type="ORF">C8259_10770</name>
</gene>
<sequence>MVRDDRVETAAVVASLRRGRAEKAGRELVLATMQGQSALDVLRDRLGPPSLMGDPLDEDLDSARREIDAWENDGIQVIALGDDRYPNRLRDVFDRPALLFARGTVITDDLGVAIVGSRHVSPTGIEIAERLAEGVVGRGLTVVSGLAAGVDTAAHRAAIQAAGRTVAFIGTGIRKHFPPQNRELHRHVADHGAVFSQFWPDQPHDKTTFPQRNGTMSGYSVATIIVEASERSGTRIQARKAVEHGRPVVLMKSVATGTDWGREMATKPDVHVASSVDEALAVIDSVLDRPRQLEDLLSSIG</sequence>
<reference evidence="3 4" key="1">
    <citation type="submission" date="2018-02" db="EMBL/GenBank/DDBJ databases">
        <title>8 Nocardia nova and 1 Nocardia cyriacigeorgica strain used for evolution to TMP-SMX.</title>
        <authorList>
            <person name="Mehta H."/>
            <person name="Weng J."/>
            <person name="Shamoo Y."/>
        </authorList>
    </citation>
    <scope>NUCLEOTIDE SEQUENCE [LARGE SCALE GENOMIC DNA]</scope>
    <source>
        <strain evidence="3 4">ATCC 33727</strain>
    </source>
</reference>
<dbReference type="InterPro" id="IPR057666">
    <property type="entry name" value="DrpA_SLOG"/>
</dbReference>
<dbReference type="RefSeq" id="WP_063022833.1">
    <property type="nucleotide sequence ID" value="NZ_PYHS01000004.1"/>
</dbReference>
<accession>A0A2T2Z920</accession>
<dbReference type="Proteomes" id="UP000241647">
    <property type="component" value="Unassembled WGS sequence"/>
</dbReference>
<comment type="similarity">
    <text evidence="1">Belongs to the DprA/Smf family.</text>
</comment>
<dbReference type="Gene3D" id="3.40.50.450">
    <property type="match status" value="1"/>
</dbReference>
<proteinExistence type="inferred from homology"/>
<evidence type="ECO:0000256" key="1">
    <source>
        <dbReference type="ARBA" id="ARBA00006525"/>
    </source>
</evidence>
<dbReference type="EMBL" id="PYHS01000004">
    <property type="protein sequence ID" value="PSR64255.1"/>
    <property type="molecule type" value="Genomic_DNA"/>
</dbReference>
<evidence type="ECO:0000259" key="2">
    <source>
        <dbReference type="Pfam" id="PF02481"/>
    </source>
</evidence>